<keyword evidence="3" id="KW-1185">Reference proteome</keyword>
<evidence type="ECO:0000313" key="3">
    <source>
        <dbReference type="Proteomes" id="UP001321473"/>
    </source>
</evidence>
<protein>
    <recommendedName>
        <fullName evidence="1">ATP-dependent RNA helicase SUV3 C-terminal domain-containing protein</fullName>
    </recommendedName>
</protein>
<reference evidence="2 3" key="1">
    <citation type="journal article" date="2023" name="Arcadia Sci">
        <title>De novo assembly of a long-read Amblyomma americanum tick genome.</title>
        <authorList>
            <person name="Chou S."/>
            <person name="Poskanzer K.E."/>
            <person name="Rollins M."/>
            <person name="Thuy-Boun P.S."/>
        </authorList>
    </citation>
    <scope>NUCLEOTIDE SEQUENCE [LARGE SCALE GENOMIC DNA]</scope>
    <source>
        <strain evidence="2">F_SG_1</strain>
        <tissue evidence="2">Salivary glands</tissue>
    </source>
</reference>
<dbReference type="Pfam" id="PF12513">
    <property type="entry name" value="SUV3_C"/>
    <property type="match status" value="1"/>
</dbReference>
<comment type="caution">
    <text evidence="2">The sequence shown here is derived from an EMBL/GenBank/DDBJ whole genome shotgun (WGS) entry which is preliminary data.</text>
</comment>
<dbReference type="Gene3D" id="1.20.58.1080">
    <property type="match status" value="1"/>
</dbReference>
<evidence type="ECO:0000313" key="2">
    <source>
        <dbReference type="EMBL" id="KAK8771733.1"/>
    </source>
</evidence>
<dbReference type="AlphaFoldDB" id="A0AAQ4EAS3"/>
<dbReference type="Proteomes" id="UP001321473">
    <property type="component" value="Unassembled WGS sequence"/>
</dbReference>
<dbReference type="EMBL" id="JARKHS020019381">
    <property type="protein sequence ID" value="KAK8771733.1"/>
    <property type="molecule type" value="Genomic_DNA"/>
</dbReference>
<evidence type="ECO:0000259" key="1">
    <source>
        <dbReference type="Pfam" id="PF12513"/>
    </source>
</evidence>
<gene>
    <name evidence="2" type="ORF">V5799_025024</name>
</gene>
<feature type="domain" description="ATP-dependent RNA helicase SUV3 C-terminal" evidence="1">
    <location>
        <begin position="43"/>
        <end position="88"/>
    </location>
</feature>
<dbReference type="InterPro" id="IPR022192">
    <property type="entry name" value="SUV3_C"/>
</dbReference>
<dbReference type="FunFam" id="1.20.58.1080:FF:000001">
    <property type="entry name" value="ATP-dependent RNA helicase SUPV3L1, mitochondrial"/>
    <property type="match status" value="1"/>
</dbReference>
<accession>A0AAQ4EAS3</accession>
<name>A0AAQ4EAS3_AMBAM</name>
<sequence length="158" mass="18314">MPFVCSMFLKFARQYSRNELLTCQWLGRNIGWPLAIPKSIMDLVHLEAVFDVLDLYLWLSYRFPDLFPDAEAVRAMQQELDLIIQKGVLNITQLLRAGMDSAAEEAERDDRPTSAPKLQGKLADRLLAQGLLTKEQLLELQREWQRTSPKDRRSKKPK</sequence>
<proteinExistence type="predicted"/>
<organism evidence="2 3">
    <name type="scientific">Amblyomma americanum</name>
    <name type="common">Lone star tick</name>
    <dbReference type="NCBI Taxonomy" id="6943"/>
    <lineage>
        <taxon>Eukaryota</taxon>
        <taxon>Metazoa</taxon>
        <taxon>Ecdysozoa</taxon>
        <taxon>Arthropoda</taxon>
        <taxon>Chelicerata</taxon>
        <taxon>Arachnida</taxon>
        <taxon>Acari</taxon>
        <taxon>Parasitiformes</taxon>
        <taxon>Ixodida</taxon>
        <taxon>Ixodoidea</taxon>
        <taxon>Ixodidae</taxon>
        <taxon>Amblyomminae</taxon>
        <taxon>Amblyomma</taxon>
    </lineage>
</organism>